<dbReference type="AlphaFoldDB" id="A0A922THZ9"/>
<reference evidence="1 2" key="1">
    <citation type="journal article" date="2015" name="Genome Announc.">
        <title>Expanding the biotechnology potential of lactobacilli through comparative genomics of 213 strains and associated genera.</title>
        <authorList>
            <person name="Sun Z."/>
            <person name="Harris H.M."/>
            <person name="McCann A."/>
            <person name="Guo C."/>
            <person name="Argimon S."/>
            <person name="Zhang W."/>
            <person name="Yang X."/>
            <person name="Jeffery I.B."/>
            <person name="Cooney J.C."/>
            <person name="Kagawa T.F."/>
            <person name="Liu W."/>
            <person name="Song Y."/>
            <person name="Salvetti E."/>
            <person name="Wrobel A."/>
            <person name="Rasinkangas P."/>
            <person name="Parkhill J."/>
            <person name="Rea M.C."/>
            <person name="O'Sullivan O."/>
            <person name="Ritari J."/>
            <person name="Douillard F.P."/>
            <person name="Paul Ross R."/>
            <person name="Yang R."/>
            <person name="Briner A.E."/>
            <person name="Felis G.E."/>
            <person name="de Vos W.M."/>
            <person name="Barrangou R."/>
            <person name="Klaenhammer T.R."/>
            <person name="Caufield P.W."/>
            <person name="Cui Y."/>
            <person name="Zhang H."/>
            <person name="O'Toole P.W."/>
        </authorList>
    </citation>
    <scope>NUCLEOTIDE SEQUENCE [LARGE SCALE GENOMIC DNA]</scope>
    <source>
        <strain evidence="1 2">DSM 8475</strain>
    </source>
</reference>
<organism evidence="1 2">
    <name type="scientific">Limosilactobacillus pontis DSM 8475</name>
    <dbReference type="NCBI Taxonomy" id="1423794"/>
    <lineage>
        <taxon>Bacteria</taxon>
        <taxon>Bacillati</taxon>
        <taxon>Bacillota</taxon>
        <taxon>Bacilli</taxon>
        <taxon>Lactobacillales</taxon>
        <taxon>Lactobacillaceae</taxon>
        <taxon>Limosilactobacillus</taxon>
    </lineage>
</organism>
<evidence type="ECO:0000313" key="1">
    <source>
        <dbReference type="EMBL" id="KRM35719.1"/>
    </source>
</evidence>
<dbReference type="EMBL" id="AZGO01000060">
    <property type="protein sequence ID" value="KRM35719.1"/>
    <property type="molecule type" value="Genomic_DNA"/>
</dbReference>
<name>A0A922THZ9_9LACO</name>
<accession>A0A922THZ9</accession>
<comment type="caution">
    <text evidence="1">The sequence shown here is derived from an EMBL/GenBank/DDBJ whole genome shotgun (WGS) entry which is preliminary data.</text>
</comment>
<protein>
    <submittedName>
        <fullName evidence="1">Uncharacterized protein</fullName>
    </submittedName>
</protein>
<dbReference type="Proteomes" id="UP000051085">
    <property type="component" value="Unassembled WGS sequence"/>
</dbReference>
<evidence type="ECO:0000313" key="2">
    <source>
        <dbReference type="Proteomes" id="UP000051085"/>
    </source>
</evidence>
<proteinExistence type="predicted"/>
<sequence length="50" mass="6131">METLVFRIPSLGSNMPWSNIECPFHCFLNPFIEIRVYRLRPYYKSIYQLF</sequence>
<gene>
    <name evidence="1" type="ORF">FD34_GL000606</name>
</gene>